<protein>
    <submittedName>
        <fullName evidence="3">SAM-dependent MidA family methyltransferase</fullName>
    </submittedName>
</protein>
<dbReference type="Proteomes" id="UP001519343">
    <property type="component" value="Unassembled WGS sequence"/>
</dbReference>
<dbReference type="Pfam" id="PF02636">
    <property type="entry name" value="Methyltransf_28"/>
    <property type="match status" value="1"/>
</dbReference>
<organism evidence="3 4">
    <name type="scientific">Ammoniphilus resinae</name>
    <dbReference type="NCBI Taxonomy" id="861532"/>
    <lineage>
        <taxon>Bacteria</taxon>
        <taxon>Bacillati</taxon>
        <taxon>Bacillota</taxon>
        <taxon>Bacilli</taxon>
        <taxon>Bacillales</taxon>
        <taxon>Paenibacillaceae</taxon>
        <taxon>Aneurinibacillus group</taxon>
        <taxon>Ammoniphilus</taxon>
    </lineage>
</organism>
<dbReference type="RefSeq" id="WP_209808716.1">
    <property type="nucleotide sequence ID" value="NZ_JAGGKT010000001.1"/>
</dbReference>
<dbReference type="PANTHER" id="PTHR12049">
    <property type="entry name" value="PROTEIN ARGININE METHYLTRANSFERASE NDUFAF7, MITOCHONDRIAL"/>
    <property type="match status" value="1"/>
</dbReference>
<reference evidence="3 4" key="1">
    <citation type="submission" date="2021-03" db="EMBL/GenBank/DDBJ databases">
        <title>Genomic Encyclopedia of Type Strains, Phase IV (KMG-IV): sequencing the most valuable type-strain genomes for metagenomic binning, comparative biology and taxonomic classification.</title>
        <authorList>
            <person name="Goeker M."/>
        </authorList>
    </citation>
    <scope>NUCLEOTIDE SEQUENCE [LARGE SCALE GENOMIC DNA]</scope>
    <source>
        <strain evidence="3 4">DSM 24738</strain>
    </source>
</reference>
<evidence type="ECO:0000256" key="1">
    <source>
        <dbReference type="ARBA" id="ARBA00022603"/>
    </source>
</evidence>
<dbReference type="GO" id="GO:0008168">
    <property type="term" value="F:methyltransferase activity"/>
    <property type="evidence" value="ECO:0007669"/>
    <property type="project" value="UniProtKB-KW"/>
</dbReference>
<evidence type="ECO:0000256" key="2">
    <source>
        <dbReference type="ARBA" id="ARBA00022679"/>
    </source>
</evidence>
<evidence type="ECO:0000313" key="3">
    <source>
        <dbReference type="EMBL" id="MBP1930639.1"/>
    </source>
</evidence>
<keyword evidence="1 3" id="KW-0489">Methyltransferase</keyword>
<dbReference type="EMBL" id="JAGGKT010000001">
    <property type="protein sequence ID" value="MBP1930639.1"/>
    <property type="molecule type" value="Genomic_DNA"/>
</dbReference>
<dbReference type="Gene3D" id="3.40.50.12710">
    <property type="match status" value="1"/>
</dbReference>
<dbReference type="GO" id="GO:0032259">
    <property type="term" value="P:methylation"/>
    <property type="evidence" value="ECO:0007669"/>
    <property type="project" value="UniProtKB-KW"/>
</dbReference>
<keyword evidence="2" id="KW-0808">Transferase</keyword>
<gene>
    <name evidence="3" type="ORF">J2Z37_000626</name>
</gene>
<dbReference type="InterPro" id="IPR038375">
    <property type="entry name" value="NDUFAF7_sf"/>
</dbReference>
<proteinExistence type="predicted"/>
<dbReference type="InterPro" id="IPR029063">
    <property type="entry name" value="SAM-dependent_MTases_sf"/>
</dbReference>
<sequence length="383" mass="44238">MSSLFTIIKEKIKSSERHSISFYDFMALALYHPEWGYYSKEKKKVGKQGDFYTNSSVGSIFGETLAAVIAEMAKEFSHLKRVTVVEMGGGTGELMKQILEEWKTTFPNFDKKISLVMIEKSSYHRSVQKEKLADYPVVWYEDWEEFVRIEGNVKGIVYSNELFDAFPVYMIERVKDDWKEVRISWDDAGECLTEFKQELKNQEVINFLEEQKLNLPNIQQYRVEVNLDAVQLINKLSLGLAEGYLITIDYGYAHEELYMPERQRGTLMCYKEHLALENPLEQPGEMDMTTHINFSTLIAEGEKLGLKNLGLFSQSQFLINAGILDKLADHQDPNPFSAVSRRNRAIRQLIFPGGMGDTFKVLVQMKGKVSNKLQKLQPRGWFK</sequence>
<keyword evidence="4" id="KW-1185">Reference proteome</keyword>
<dbReference type="SUPFAM" id="SSF53335">
    <property type="entry name" value="S-adenosyl-L-methionine-dependent methyltransferases"/>
    <property type="match status" value="1"/>
</dbReference>
<name>A0ABS4GK68_9BACL</name>
<dbReference type="PANTHER" id="PTHR12049:SF7">
    <property type="entry name" value="PROTEIN ARGININE METHYLTRANSFERASE NDUFAF7, MITOCHONDRIAL"/>
    <property type="match status" value="1"/>
</dbReference>
<comment type="caution">
    <text evidence="3">The sequence shown here is derived from an EMBL/GenBank/DDBJ whole genome shotgun (WGS) entry which is preliminary data.</text>
</comment>
<dbReference type="InterPro" id="IPR003788">
    <property type="entry name" value="NDUFAF7"/>
</dbReference>
<accession>A0ABS4GK68</accession>
<evidence type="ECO:0000313" key="4">
    <source>
        <dbReference type="Proteomes" id="UP001519343"/>
    </source>
</evidence>